<accession>A0A0N9ZEK8</accession>
<keyword evidence="2" id="KW-1185">Reference proteome</keyword>
<dbReference type="EMBL" id="CP012023">
    <property type="protein sequence ID" value="ALI54012.1"/>
    <property type="molecule type" value="Genomic_DNA"/>
</dbReference>
<evidence type="ECO:0000313" key="2">
    <source>
        <dbReference type="Proteomes" id="UP000064920"/>
    </source>
</evidence>
<gene>
    <name evidence="1" type="ORF">IMCC12053_62</name>
</gene>
<dbReference type="KEGG" id="cmar:IMCC12053_62"/>
<dbReference type="Proteomes" id="UP000064920">
    <property type="component" value="Chromosome"/>
</dbReference>
<proteinExistence type="predicted"/>
<dbReference type="RefSeq" id="WP_062214637.1">
    <property type="nucleotide sequence ID" value="NZ_CP012023.1"/>
</dbReference>
<protein>
    <submittedName>
        <fullName evidence="1">Uncharacterized protein</fullName>
    </submittedName>
</protein>
<dbReference type="AlphaFoldDB" id="A0A0N9ZEK8"/>
<sequence>MICHRQIGLEQRDGDDVGRDPRAMSADELKQLGHNRVSPLRALRLKCLDCCNESAQEVRLCTAVDCASWPFRLAKNPWLSPLSAEARAQKADLMRRNRVSALTTPDKNQVQIDASDFDRLGVPKDTAVDLPSSKLGVAEGGAS</sequence>
<dbReference type="PATRIC" id="fig|1397108.4.peg.65"/>
<evidence type="ECO:0000313" key="1">
    <source>
        <dbReference type="EMBL" id="ALI54012.1"/>
    </source>
</evidence>
<organism evidence="1 2">
    <name type="scientific">Celeribacter marinus</name>
    <dbReference type="NCBI Taxonomy" id="1397108"/>
    <lineage>
        <taxon>Bacteria</taxon>
        <taxon>Pseudomonadati</taxon>
        <taxon>Pseudomonadota</taxon>
        <taxon>Alphaproteobacteria</taxon>
        <taxon>Rhodobacterales</taxon>
        <taxon>Roseobacteraceae</taxon>
        <taxon>Celeribacter</taxon>
    </lineage>
</organism>
<reference evidence="1 2" key="1">
    <citation type="submission" date="2015-05" db="EMBL/GenBank/DDBJ databases">
        <authorList>
            <person name="Wang D.B."/>
            <person name="Wang M."/>
        </authorList>
    </citation>
    <scope>NUCLEOTIDE SEQUENCE [LARGE SCALE GENOMIC DNA]</scope>
    <source>
        <strain evidence="1 2">IMCC 12053</strain>
    </source>
</reference>
<dbReference type="STRING" id="1397108.IMCC12053_62"/>
<name>A0A0N9ZEK8_9RHOB</name>